<accession>A0ABP0C5M8</accession>
<proteinExistence type="predicted"/>
<feature type="compositionally biased region" description="Acidic residues" evidence="1">
    <location>
        <begin position="86"/>
        <end position="109"/>
    </location>
</feature>
<feature type="compositionally biased region" description="Low complexity" evidence="1">
    <location>
        <begin position="325"/>
        <end position="341"/>
    </location>
</feature>
<evidence type="ECO:0000313" key="4">
    <source>
        <dbReference type="Proteomes" id="UP001642406"/>
    </source>
</evidence>
<keyword evidence="4" id="KW-1185">Reference proteome</keyword>
<comment type="caution">
    <text evidence="3">The sequence shown here is derived from an EMBL/GenBank/DDBJ whole genome shotgun (WGS) entry which is preliminary data.</text>
</comment>
<feature type="region of interest" description="Disordered" evidence="1">
    <location>
        <begin position="309"/>
        <end position="388"/>
    </location>
</feature>
<dbReference type="Pfam" id="PF10419">
    <property type="entry name" value="TFIIIC_sub6"/>
    <property type="match status" value="1"/>
</dbReference>
<evidence type="ECO:0000256" key="1">
    <source>
        <dbReference type="SAM" id="MobiDB-lite"/>
    </source>
</evidence>
<evidence type="ECO:0000259" key="2">
    <source>
        <dbReference type="Pfam" id="PF10419"/>
    </source>
</evidence>
<dbReference type="Gene3D" id="2.60.40.4370">
    <property type="match status" value="1"/>
</dbReference>
<feature type="region of interest" description="Disordered" evidence="1">
    <location>
        <begin position="57"/>
        <end position="133"/>
    </location>
</feature>
<dbReference type="EMBL" id="CAWUHC010000062">
    <property type="protein sequence ID" value="CAK7226861.1"/>
    <property type="molecule type" value="Genomic_DNA"/>
</dbReference>
<evidence type="ECO:0000313" key="3">
    <source>
        <dbReference type="EMBL" id="CAK7226861.1"/>
    </source>
</evidence>
<feature type="compositionally biased region" description="Basic and acidic residues" evidence="1">
    <location>
        <begin position="174"/>
        <end position="191"/>
    </location>
</feature>
<protein>
    <recommendedName>
        <fullName evidence="2">Transcription factor TFIIIC triple barrel domain-containing protein</fullName>
    </recommendedName>
</protein>
<dbReference type="InterPro" id="IPR019481">
    <property type="entry name" value="TFIIIC_triple_barrel"/>
</dbReference>
<name>A0ABP0C5M8_9PEZI</name>
<organism evidence="3 4">
    <name type="scientific">Sporothrix bragantina</name>
    <dbReference type="NCBI Taxonomy" id="671064"/>
    <lineage>
        <taxon>Eukaryota</taxon>
        <taxon>Fungi</taxon>
        <taxon>Dikarya</taxon>
        <taxon>Ascomycota</taxon>
        <taxon>Pezizomycotina</taxon>
        <taxon>Sordariomycetes</taxon>
        <taxon>Sordariomycetidae</taxon>
        <taxon>Ophiostomatales</taxon>
        <taxon>Ophiostomataceae</taxon>
        <taxon>Sporothrix</taxon>
    </lineage>
</organism>
<feature type="region of interest" description="Disordered" evidence="1">
    <location>
        <begin position="174"/>
        <end position="194"/>
    </location>
</feature>
<feature type="domain" description="Transcription factor TFIIIC triple barrel" evidence="2">
    <location>
        <begin position="23"/>
        <end position="218"/>
    </location>
</feature>
<dbReference type="Proteomes" id="UP001642406">
    <property type="component" value="Unassembled WGS sequence"/>
</dbReference>
<reference evidence="3 4" key="1">
    <citation type="submission" date="2024-01" db="EMBL/GenBank/DDBJ databases">
        <authorList>
            <person name="Allen C."/>
            <person name="Tagirdzhanova G."/>
        </authorList>
    </citation>
    <scope>NUCLEOTIDE SEQUENCE [LARGE SCALE GENOMIC DNA]</scope>
</reference>
<feature type="compositionally biased region" description="Basic and acidic residues" evidence="1">
    <location>
        <begin position="372"/>
        <end position="388"/>
    </location>
</feature>
<gene>
    <name evidence="3" type="ORF">SBRCBS47491_006371</name>
</gene>
<sequence>MATATIDAMEDADDDWEYEYSTTETETYLVSLDLSLPEFVRRRDDLVVHNTRGGFRSWLNPMNLGGGGGGASNTSKGGLHKGLGGDDQDADGDGDNGDNDGELAEDSDNDEHGHDTRNQQSHSQQQQPEEPDPTEIQILDLHDAEPLISYRGMLFKGAWSQIIGTEMVFAGRADDAPEKTEKTDKAEKTEKGLGTPVSSNVDLVGATAARIACTPVEVRPFDGSLTAKKLAKPKGETTPGGLGFVIPVGNAASVPRQQQAHFLEQLMAIKHQHGEPDVVTVQALDTKQNAVHGDAEEAKRRARRETLLQVHQERRAKRLREAETAEGTPSGTPTGTPTATPRRVRRSRRGMSPLATVAGDDELAGVAAREVAGNREQDDANSDSERGE</sequence>